<keyword evidence="1" id="KW-0812">Transmembrane</keyword>
<keyword evidence="3" id="KW-1185">Reference proteome</keyword>
<gene>
    <name evidence="2" type="ORF">BDQ12DRAFT_674043</name>
</gene>
<protein>
    <submittedName>
        <fullName evidence="2">Uncharacterized protein</fullName>
    </submittedName>
</protein>
<dbReference type="Proteomes" id="UP000308652">
    <property type="component" value="Unassembled WGS sequence"/>
</dbReference>
<evidence type="ECO:0000313" key="2">
    <source>
        <dbReference type="EMBL" id="TFK45061.1"/>
    </source>
</evidence>
<evidence type="ECO:0000256" key="1">
    <source>
        <dbReference type="SAM" id="Phobius"/>
    </source>
</evidence>
<dbReference type="AlphaFoldDB" id="A0A5C3MUK1"/>
<evidence type="ECO:0000313" key="3">
    <source>
        <dbReference type="Proteomes" id="UP000308652"/>
    </source>
</evidence>
<accession>A0A5C3MUK1</accession>
<keyword evidence="1" id="KW-1133">Transmembrane helix</keyword>
<reference evidence="2 3" key="1">
    <citation type="journal article" date="2019" name="Nat. Ecol. Evol.">
        <title>Megaphylogeny resolves global patterns of mushroom evolution.</title>
        <authorList>
            <person name="Varga T."/>
            <person name="Krizsan K."/>
            <person name="Foldi C."/>
            <person name="Dima B."/>
            <person name="Sanchez-Garcia M."/>
            <person name="Sanchez-Ramirez S."/>
            <person name="Szollosi G.J."/>
            <person name="Szarkandi J.G."/>
            <person name="Papp V."/>
            <person name="Albert L."/>
            <person name="Andreopoulos W."/>
            <person name="Angelini C."/>
            <person name="Antonin V."/>
            <person name="Barry K.W."/>
            <person name="Bougher N.L."/>
            <person name="Buchanan P."/>
            <person name="Buyck B."/>
            <person name="Bense V."/>
            <person name="Catcheside P."/>
            <person name="Chovatia M."/>
            <person name="Cooper J."/>
            <person name="Damon W."/>
            <person name="Desjardin D."/>
            <person name="Finy P."/>
            <person name="Geml J."/>
            <person name="Haridas S."/>
            <person name="Hughes K."/>
            <person name="Justo A."/>
            <person name="Karasinski D."/>
            <person name="Kautmanova I."/>
            <person name="Kiss B."/>
            <person name="Kocsube S."/>
            <person name="Kotiranta H."/>
            <person name="LaButti K.M."/>
            <person name="Lechner B.E."/>
            <person name="Liimatainen K."/>
            <person name="Lipzen A."/>
            <person name="Lukacs Z."/>
            <person name="Mihaltcheva S."/>
            <person name="Morgado L.N."/>
            <person name="Niskanen T."/>
            <person name="Noordeloos M.E."/>
            <person name="Ohm R.A."/>
            <person name="Ortiz-Santana B."/>
            <person name="Ovrebo C."/>
            <person name="Racz N."/>
            <person name="Riley R."/>
            <person name="Savchenko A."/>
            <person name="Shiryaev A."/>
            <person name="Soop K."/>
            <person name="Spirin V."/>
            <person name="Szebenyi C."/>
            <person name="Tomsovsky M."/>
            <person name="Tulloss R.E."/>
            <person name="Uehling J."/>
            <person name="Grigoriev I.V."/>
            <person name="Vagvolgyi C."/>
            <person name="Papp T."/>
            <person name="Martin F.M."/>
            <person name="Miettinen O."/>
            <person name="Hibbett D.S."/>
            <person name="Nagy L.G."/>
        </authorList>
    </citation>
    <scope>NUCLEOTIDE SEQUENCE [LARGE SCALE GENOMIC DNA]</scope>
    <source>
        <strain evidence="2 3">CBS 166.37</strain>
    </source>
</reference>
<proteinExistence type="predicted"/>
<feature type="transmembrane region" description="Helical" evidence="1">
    <location>
        <begin position="64"/>
        <end position="90"/>
    </location>
</feature>
<name>A0A5C3MUK1_9AGAR</name>
<keyword evidence="1" id="KW-0472">Membrane</keyword>
<organism evidence="2 3">
    <name type="scientific">Crucibulum laeve</name>
    <dbReference type="NCBI Taxonomy" id="68775"/>
    <lineage>
        <taxon>Eukaryota</taxon>
        <taxon>Fungi</taxon>
        <taxon>Dikarya</taxon>
        <taxon>Basidiomycota</taxon>
        <taxon>Agaricomycotina</taxon>
        <taxon>Agaricomycetes</taxon>
        <taxon>Agaricomycetidae</taxon>
        <taxon>Agaricales</taxon>
        <taxon>Agaricineae</taxon>
        <taxon>Nidulariaceae</taxon>
        <taxon>Crucibulum</taxon>
    </lineage>
</organism>
<sequence length="97" mass="10933">MCQSSLPLLDLAHLALQFIPPSFPLRSQPCSRRSIIYSVALILLAKSTPPRLAIFHLLPWIIPTILYALLIMLLWGVIGGYWLTFSIIMFRPQPSSS</sequence>
<dbReference type="EMBL" id="ML213590">
    <property type="protein sequence ID" value="TFK45061.1"/>
    <property type="molecule type" value="Genomic_DNA"/>
</dbReference>